<feature type="compositionally biased region" description="Low complexity" evidence="10">
    <location>
        <begin position="184"/>
        <end position="214"/>
    </location>
</feature>
<evidence type="ECO:0000259" key="11">
    <source>
        <dbReference type="PROSITE" id="PS50106"/>
    </source>
</evidence>
<feature type="region of interest" description="Disordered" evidence="10">
    <location>
        <begin position="935"/>
        <end position="981"/>
    </location>
</feature>
<keyword evidence="13" id="KW-1185">Reference proteome</keyword>
<dbReference type="InParanoid" id="W5N483"/>
<keyword evidence="5" id="KW-0009">Actin-binding</keyword>
<dbReference type="InterPro" id="IPR001478">
    <property type="entry name" value="PDZ"/>
</dbReference>
<proteinExistence type="inferred from homology"/>
<evidence type="ECO:0000256" key="1">
    <source>
        <dbReference type="ARBA" id="ARBA00004245"/>
    </source>
</evidence>
<evidence type="ECO:0000313" key="12">
    <source>
        <dbReference type="Ensembl" id="ENSLOCP00000015442.1"/>
    </source>
</evidence>
<reference evidence="12" key="3">
    <citation type="submission" date="2025-09" db="UniProtKB">
        <authorList>
            <consortium name="Ensembl"/>
        </authorList>
    </citation>
    <scope>IDENTIFICATION</scope>
</reference>
<protein>
    <recommendedName>
        <fullName evidence="9">Synaptopodin 2-like protein</fullName>
    </recommendedName>
</protein>
<evidence type="ECO:0000256" key="7">
    <source>
        <dbReference type="ARBA" id="ARBA00038161"/>
    </source>
</evidence>
<feature type="compositionally biased region" description="Pro residues" evidence="10">
    <location>
        <begin position="611"/>
        <end position="622"/>
    </location>
</feature>
<evidence type="ECO:0000256" key="6">
    <source>
        <dbReference type="ARBA" id="ARBA00023212"/>
    </source>
</evidence>
<evidence type="ECO:0000256" key="4">
    <source>
        <dbReference type="ARBA" id="ARBA00022553"/>
    </source>
</evidence>
<name>W5N483_LEPOC</name>
<keyword evidence="3" id="KW-0963">Cytoplasm</keyword>
<dbReference type="eggNOG" id="KOG1703">
    <property type="taxonomic scope" value="Eukaryota"/>
</dbReference>
<dbReference type="Proteomes" id="UP000018468">
    <property type="component" value="Linkage group LG5"/>
</dbReference>
<reference evidence="12" key="2">
    <citation type="submission" date="2025-08" db="UniProtKB">
        <authorList>
            <consortium name="Ensembl"/>
        </authorList>
    </citation>
    <scope>IDENTIFICATION</scope>
</reference>
<dbReference type="AlphaFoldDB" id="W5N483"/>
<dbReference type="FunCoup" id="W5N483">
    <property type="interactions" value="409"/>
</dbReference>
<dbReference type="Gene3D" id="2.30.42.10">
    <property type="match status" value="1"/>
</dbReference>
<comment type="function">
    <text evidence="8">Actin-associated protein that may play a role in modulating actin-based shape.</text>
</comment>
<feature type="compositionally biased region" description="Pro residues" evidence="10">
    <location>
        <begin position="937"/>
        <end position="950"/>
    </location>
</feature>
<dbReference type="GO" id="GO:0005634">
    <property type="term" value="C:nucleus"/>
    <property type="evidence" value="ECO:0000318"/>
    <property type="project" value="GO_Central"/>
</dbReference>
<feature type="region of interest" description="Disordered" evidence="10">
    <location>
        <begin position="528"/>
        <end position="559"/>
    </location>
</feature>
<dbReference type="Ensembl" id="ENSLOCT00000015471.1">
    <property type="protein sequence ID" value="ENSLOCP00000015442.1"/>
    <property type="gene ID" value="ENSLOCG00000012538.1"/>
</dbReference>
<evidence type="ECO:0000256" key="5">
    <source>
        <dbReference type="ARBA" id="ARBA00023203"/>
    </source>
</evidence>
<dbReference type="OMA" id="PGPYQGV"/>
<feature type="region of interest" description="Disordered" evidence="10">
    <location>
        <begin position="808"/>
        <end position="839"/>
    </location>
</feature>
<feature type="compositionally biased region" description="Basic and acidic residues" evidence="10">
    <location>
        <begin position="430"/>
        <end position="439"/>
    </location>
</feature>
<dbReference type="GO" id="GO:0015629">
    <property type="term" value="C:actin cytoskeleton"/>
    <property type="evidence" value="ECO:0000318"/>
    <property type="project" value="GO_Central"/>
</dbReference>
<evidence type="ECO:0000256" key="9">
    <source>
        <dbReference type="ARBA" id="ARBA00069693"/>
    </source>
</evidence>
<dbReference type="GO" id="GO:0003779">
    <property type="term" value="F:actin binding"/>
    <property type="evidence" value="ECO:0000318"/>
    <property type="project" value="GO_Central"/>
</dbReference>
<reference evidence="13" key="1">
    <citation type="submission" date="2011-12" db="EMBL/GenBank/DDBJ databases">
        <title>The Draft Genome of Lepisosteus oculatus.</title>
        <authorList>
            <consortium name="The Broad Institute Genome Assembly &amp; Analysis Group"/>
            <consortium name="Computational R&amp;D Group"/>
            <consortium name="and Sequencing Platform"/>
            <person name="Di Palma F."/>
            <person name="Alfoldi J."/>
            <person name="Johnson J."/>
            <person name="Berlin A."/>
            <person name="Gnerre S."/>
            <person name="Jaffe D."/>
            <person name="MacCallum I."/>
            <person name="Young S."/>
            <person name="Walker B.J."/>
            <person name="Lander E.S."/>
            <person name="Lindblad-Toh K."/>
        </authorList>
    </citation>
    <scope>NUCLEOTIDE SEQUENCE [LARGE SCALE GENOMIC DNA]</scope>
</reference>
<accession>W5N483</accession>
<sequence length="994" mass="106044">VMVVEEAVITLSGGAPWGFRLQGGADHRKPLLVAKVRKRSKACRAGLCEGDELLSINEKPCGGLSHAQAMNLIDSCPGVLHIRVKRAPTGFQSVVLVPRAPSPRIDKEYRAALRALSPPQPTGPEVTRARLMSPTLRGPEALPEECAHRDCLTSPPDSEAYYGETDSDADTAHEKQRRQKRRSPSSSPGKASGKASPAETSEAGNSAENSSASTDDQSPRDGQGAVEVDSGFQEPPNPLPPLVSPERARGVSLLLSGSRQLVPMVGPVDNPVDEELTVTYMDKAKQAKLHRSESVQEKQVKEARTKCRTIASLLTDAPNPHSKGVLMFKKRRQRAKKYTLISYGSVEEDQLRADMEGDEDEEDGVLPTSESEFDEDGFAAAADADTTWDSDYLDILEKKDPASQRSSSPGAPESPGLPGSAGRGAQLFEQQRKRAEEHTVTGSVPEVAQMPREAGTPNTQPSTPITPPSYSVMNGDISPKSRSAELMSPPHLAPMPLPDLPSSSVLNRTARPFTPGFVSSRAATAPVIFRPTSARKTPSQPPSSQPMASVPAPFSAPPASAPKLAISTASLYIPARSASAVAPLSVLSPPPPFSPPPAPAAPLPSSLQPPAAAPPVAGPIAPPAYSAPSSTEALVSREQRISVPAARTGILQEARRRSTKKPMFSRPEEKKGSSPNPELLSLVQNLDERPKGVTEAGFESGPEEDFLNLGAEACNFMQAQKHKVPPPVAPKPRIHVPEIPQLGGKGAELFARRQSRMDRFVVDTSPQQTSQPASPARPRLPSPTPSLPSHWKYSSNIRAPPPIGYNPLLSPSCPPGAQRSTKAAEAPKTGTWSGRKTSQKEGIKAIDFIRRQPYQLNPAMFSFGSSGSSVAQQSRPLMGSSLTQPRQIPVKAARVYEIKRFSTPTPMSVPTSLTPTVIAPRAATTLGEPLFRSNICSPPPTTTAPPPASAPAPAGTPVQEAKQYQTTPEVPKPRFQASKIGIQSNVWRPGALRY</sequence>
<keyword evidence="2" id="KW-0488">Methylation</keyword>
<dbReference type="Bgee" id="ENSLOCG00000012538">
    <property type="expression patterns" value="Expressed in muscle tissue and 5 other cell types or tissues"/>
</dbReference>
<dbReference type="Pfam" id="PF00595">
    <property type="entry name" value="PDZ"/>
    <property type="match status" value="1"/>
</dbReference>
<feature type="compositionally biased region" description="Pro residues" evidence="10">
    <location>
        <begin position="588"/>
        <end position="602"/>
    </location>
</feature>
<feature type="domain" description="PDZ" evidence="11">
    <location>
        <begin position="6"/>
        <end position="88"/>
    </location>
</feature>
<dbReference type="InterPro" id="IPR036034">
    <property type="entry name" value="PDZ_sf"/>
</dbReference>
<dbReference type="InterPro" id="IPR051976">
    <property type="entry name" value="Synaptopodin_domain"/>
</dbReference>
<evidence type="ECO:0000256" key="8">
    <source>
        <dbReference type="ARBA" id="ARBA00057136"/>
    </source>
</evidence>
<dbReference type="PANTHER" id="PTHR24217:SF10">
    <property type="entry name" value="SYNAPTOPODIN 2-LIKE PROTEIN"/>
    <property type="match status" value="1"/>
</dbReference>
<comment type="subcellular location">
    <subcellularLocation>
        <location evidence="1">Cytoplasm</location>
        <location evidence="1">Cytoskeleton</location>
    </subcellularLocation>
</comment>
<dbReference type="STRING" id="7918.ENSLOCP00000015442"/>
<dbReference type="CDD" id="cd10820">
    <property type="entry name" value="PDZ_SYNPO2-like"/>
    <property type="match status" value="1"/>
</dbReference>
<evidence type="ECO:0000256" key="2">
    <source>
        <dbReference type="ARBA" id="ARBA00022481"/>
    </source>
</evidence>
<evidence type="ECO:0000256" key="3">
    <source>
        <dbReference type="ARBA" id="ARBA00022490"/>
    </source>
</evidence>
<comment type="similarity">
    <text evidence="7">Belongs to the synaptopodin family.</text>
</comment>
<feature type="region of interest" description="Disordered" evidence="10">
    <location>
        <begin position="139"/>
        <end position="245"/>
    </location>
</feature>
<dbReference type="SUPFAM" id="SSF50156">
    <property type="entry name" value="PDZ domain-like"/>
    <property type="match status" value="1"/>
</dbReference>
<dbReference type="GO" id="GO:0030018">
    <property type="term" value="C:Z disc"/>
    <property type="evidence" value="ECO:0000318"/>
    <property type="project" value="GO_Central"/>
</dbReference>
<dbReference type="FunFam" id="2.30.42.10:FF:000137">
    <property type="entry name" value="Synaptopodin 2-like a"/>
    <property type="match status" value="1"/>
</dbReference>
<dbReference type="SMART" id="SM00228">
    <property type="entry name" value="PDZ"/>
    <property type="match status" value="1"/>
</dbReference>
<dbReference type="GeneTree" id="ENSGT00950000183054"/>
<feature type="compositionally biased region" description="Polar residues" evidence="10">
    <location>
        <begin position="456"/>
        <end position="472"/>
    </location>
</feature>
<dbReference type="PANTHER" id="PTHR24217">
    <property type="entry name" value="PUTATIVE-RELATED"/>
    <property type="match status" value="1"/>
</dbReference>
<organism evidence="12 13">
    <name type="scientific">Lepisosteus oculatus</name>
    <name type="common">Spotted gar</name>
    <dbReference type="NCBI Taxonomy" id="7918"/>
    <lineage>
        <taxon>Eukaryota</taxon>
        <taxon>Metazoa</taxon>
        <taxon>Chordata</taxon>
        <taxon>Craniata</taxon>
        <taxon>Vertebrata</taxon>
        <taxon>Euteleostomi</taxon>
        <taxon>Actinopterygii</taxon>
        <taxon>Neopterygii</taxon>
        <taxon>Holostei</taxon>
        <taxon>Semionotiformes</taxon>
        <taxon>Lepisosteidae</taxon>
        <taxon>Lepisosteus</taxon>
    </lineage>
</organism>
<dbReference type="PROSITE" id="PS50106">
    <property type="entry name" value="PDZ"/>
    <property type="match status" value="1"/>
</dbReference>
<feature type="region of interest" description="Disordered" evidence="10">
    <location>
        <begin position="347"/>
        <end position="500"/>
    </location>
</feature>
<evidence type="ECO:0000313" key="13">
    <source>
        <dbReference type="Proteomes" id="UP000018468"/>
    </source>
</evidence>
<dbReference type="HOGENOM" id="CLU_007120_1_0_1"/>
<feature type="region of interest" description="Disordered" evidence="10">
    <location>
        <begin position="721"/>
        <end position="742"/>
    </location>
</feature>
<keyword evidence="4" id="KW-0597">Phosphoprotein</keyword>
<feature type="region of interest" description="Disordered" evidence="10">
    <location>
        <begin position="583"/>
        <end position="703"/>
    </location>
</feature>
<evidence type="ECO:0000256" key="10">
    <source>
        <dbReference type="SAM" id="MobiDB-lite"/>
    </source>
</evidence>
<keyword evidence="6" id="KW-0206">Cytoskeleton</keyword>
<dbReference type="GO" id="GO:0032233">
    <property type="term" value="P:positive regulation of actin filament bundle assembly"/>
    <property type="evidence" value="ECO:0000318"/>
    <property type="project" value="GO_Central"/>
</dbReference>
<feature type="region of interest" description="Disordered" evidence="10">
    <location>
        <begin position="762"/>
        <end position="795"/>
    </location>
</feature>
<dbReference type="EMBL" id="AHAT01023109">
    <property type="status" value="NOT_ANNOTATED_CDS"/>
    <property type="molecule type" value="Genomic_DNA"/>
</dbReference>